<evidence type="ECO:0000256" key="5">
    <source>
        <dbReference type="RuleBase" id="RU003651"/>
    </source>
</evidence>
<dbReference type="Pfam" id="PF25568">
    <property type="entry name" value="AAA_lid_At3g28540"/>
    <property type="match status" value="2"/>
</dbReference>
<comment type="caution">
    <text evidence="9">The sequence shown here is derived from an EMBL/GenBank/DDBJ whole genome shotgun (WGS) entry which is preliminary data.</text>
</comment>
<dbReference type="PROSITE" id="PS00674">
    <property type="entry name" value="AAA"/>
    <property type="match status" value="2"/>
</dbReference>
<evidence type="ECO:0000256" key="4">
    <source>
        <dbReference type="ARBA" id="ARBA00022842"/>
    </source>
</evidence>
<keyword evidence="4" id="KW-0460">Magnesium</keyword>
<evidence type="ECO:0000256" key="2">
    <source>
        <dbReference type="ARBA" id="ARBA00022801"/>
    </source>
</evidence>
<evidence type="ECO:0008006" key="11">
    <source>
        <dbReference type="Google" id="ProtNLM"/>
    </source>
</evidence>
<dbReference type="InterPro" id="IPR027417">
    <property type="entry name" value="P-loop_NTPase"/>
</dbReference>
<proteinExistence type="inferred from homology"/>
<evidence type="ECO:0000259" key="7">
    <source>
        <dbReference type="Pfam" id="PF14363"/>
    </source>
</evidence>
<feature type="non-terminal residue" evidence="9">
    <location>
        <position position="1"/>
    </location>
</feature>
<protein>
    <recommendedName>
        <fullName evidence="11">AAA+ ATPase domain-containing protein</fullName>
    </recommendedName>
</protein>
<feature type="domain" description="AAA+ ATPase At3g28540-like C-terminal" evidence="8">
    <location>
        <begin position="359"/>
        <end position="425"/>
    </location>
</feature>
<evidence type="ECO:0000259" key="8">
    <source>
        <dbReference type="Pfam" id="PF25568"/>
    </source>
</evidence>
<evidence type="ECO:0000256" key="3">
    <source>
        <dbReference type="ARBA" id="ARBA00022840"/>
    </source>
</evidence>
<dbReference type="InterPro" id="IPR058017">
    <property type="entry name" value="At3g28540-like_C"/>
</dbReference>
<feature type="domain" description="AAA-type ATPase N-terminal" evidence="7">
    <location>
        <begin position="92"/>
        <end position="174"/>
    </location>
</feature>
<feature type="domain" description="AAA+ ATPase At3g28540-like C-terminal" evidence="8">
    <location>
        <begin position="540"/>
        <end position="607"/>
    </location>
</feature>
<dbReference type="Pfam" id="PF00004">
    <property type="entry name" value="AAA"/>
    <property type="match status" value="2"/>
</dbReference>
<sequence length="617" mass="70898">RARERERHTHNTIMSQDQKLLLQKKKSKRNLIEILMGSIVKPLFGDNLTTIGSNIAGLLFIIETLRRYFPGQLKVTIQELLVNAIHRLPFFKKCADKTLAFFSPYAQIRFTEIEEYRYNYAYPAITTYLGAQVNPQVKNLKGSQTRGRKSLDFKRDDDKLEDEYEGVKLWWEVVKFNDGVKMCRLTFHRSNWEVVTGSYLKYVVEEGKSIEEKKKKVKIFMNNPSPNWEMFTMNLWSSIDFEHPATFDTLAMDQKKRGEIINDLLAFREGEEYYKKIGKAWKRGYLLHGPPGTGNNAEIKKLKKKNAVTLSGLLNFIDGIWSACGQERILVFTTNHLGKLDQALIRRGRMDMHIELSYCRFEAFKILAKNYLNLDSHLLFGEIETLLEETNMTPADVAENLMVKDSDSGVDGPLKGLIRALEQMNMYDLELTSIGNNWELKKLLLATTSKSIIVIEDIDCSLDLTGERGVKEDLQTNAEIKKLKKKNAVTLSGLLNFIDGIWSACGQERILVFTTNHLGKLDQALIRRGRMDMHIELSYCRFEAFKILAKNYLNLDSHLLFGKIETLLEETNMTPADVAENLMVKDGVDGSLKGLIRALEQKKLNQHSDEQQKEINK</sequence>
<dbReference type="SUPFAM" id="SSF52540">
    <property type="entry name" value="P-loop containing nucleoside triphosphate hydrolases"/>
    <property type="match status" value="2"/>
</dbReference>
<evidence type="ECO:0000259" key="6">
    <source>
        <dbReference type="Pfam" id="PF00004"/>
    </source>
</evidence>
<dbReference type="InterPro" id="IPR025753">
    <property type="entry name" value="AAA_N_dom"/>
</dbReference>
<feature type="domain" description="ATPase AAA-type core" evidence="6">
    <location>
        <begin position="448"/>
        <end position="538"/>
    </location>
</feature>
<dbReference type="PANTHER" id="PTHR23070">
    <property type="entry name" value="BCS1 AAA-TYPE ATPASE"/>
    <property type="match status" value="1"/>
</dbReference>
<feature type="domain" description="ATPase AAA-type core" evidence="6">
    <location>
        <begin position="303"/>
        <end position="357"/>
    </location>
</feature>
<evidence type="ECO:0000313" key="10">
    <source>
        <dbReference type="Proteomes" id="UP000824890"/>
    </source>
</evidence>
<comment type="similarity">
    <text evidence="5">Belongs to the AAA ATPase family.</text>
</comment>
<keyword evidence="5" id="KW-0547">Nucleotide-binding</keyword>
<dbReference type="Gene3D" id="3.40.50.300">
    <property type="entry name" value="P-loop containing nucleotide triphosphate hydrolases"/>
    <property type="match status" value="3"/>
</dbReference>
<gene>
    <name evidence="9" type="ORF">HID58_076889</name>
</gene>
<comment type="cofactor">
    <cofactor evidence="1">
        <name>Mg(2+)</name>
        <dbReference type="ChEBI" id="CHEBI:18420"/>
    </cofactor>
</comment>
<dbReference type="InterPro" id="IPR050747">
    <property type="entry name" value="Mitochondrial_chaperone_BCS1"/>
</dbReference>
<keyword evidence="2" id="KW-0378">Hydrolase</keyword>
<dbReference type="Proteomes" id="UP000824890">
    <property type="component" value="Unassembled WGS sequence"/>
</dbReference>
<dbReference type="Gene3D" id="6.10.280.40">
    <property type="match status" value="2"/>
</dbReference>
<name>A0ABQ7YNR6_BRANA</name>
<evidence type="ECO:0000313" key="9">
    <source>
        <dbReference type="EMBL" id="KAH0869867.1"/>
    </source>
</evidence>
<dbReference type="EMBL" id="JAGKQM010000017">
    <property type="protein sequence ID" value="KAH0869867.1"/>
    <property type="molecule type" value="Genomic_DNA"/>
</dbReference>
<dbReference type="InterPro" id="IPR003959">
    <property type="entry name" value="ATPase_AAA_core"/>
</dbReference>
<evidence type="ECO:0000256" key="1">
    <source>
        <dbReference type="ARBA" id="ARBA00001946"/>
    </source>
</evidence>
<organism evidence="9 10">
    <name type="scientific">Brassica napus</name>
    <name type="common">Rape</name>
    <dbReference type="NCBI Taxonomy" id="3708"/>
    <lineage>
        <taxon>Eukaryota</taxon>
        <taxon>Viridiplantae</taxon>
        <taxon>Streptophyta</taxon>
        <taxon>Embryophyta</taxon>
        <taxon>Tracheophyta</taxon>
        <taxon>Spermatophyta</taxon>
        <taxon>Magnoliopsida</taxon>
        <taxon>eudicotyledons</taxon>
        <taxon>Gunneridae</taxon>
        <taxon>Pentapetalae</taxon>
        <taxon>rosids</taxon>
        <taxon>malvids</taxon>
        <taxon>Brassicales</taxon>
        <taxon>Brassicaceae</taxon>
        <taxon>Brassiceae</taxon>
        <taxon>Brassica</taxon>
    </lineage>
</organism>
<reference evidence="9 10" key="1">
    <citation type="submission" date="2021-05" db="EMBL/GenBank/DDBJ databases">
        <title>Genome Assembly of Synthetic Allotetraploid Brassica napus Reveals Homoeologous Exchanges between Subgenomes.</title>
        <authorList>
            <person name="Davis J.T."/>
        </authorList>
    </citation>
    <scope>NUCLEOTIDE SEQUENCE [LARGE SCALE GENOMIC DNA]</scope>
    <source>
        <strain evidence="10">cv. Da-Ae</strain>
        <tissue evidence="9">Seedling</tissue>
    </source>
</reference>
<keyword evidence="3 5" id="KW-0067">ATP-binding</keyword>
<dbReference type="Pfam" id="PF14363">
    <property type="entry name" value="AAA_assoc"/>
    <property type="match status" value="1"/>
</dbReference>
<accession>A0ABQ7YNR6</accession>
<keyword evidence="10" id="KW-1185">Reference proteome</keyword>
<dbReference type="InterPro" id="IPR003960">
    <property type="entry name" value="ATPase_AAA_CS"/>
</dbReference>